<feature type="non-terminal residue" evidence="1">
    <location>
        <position position="1"/>
    </location>
</feature>
<sequence>CLSTNLTRLGPGTVMDEWNSYFCHAGRGDPWGLNLEPFTSHPARHASLRSLCHVCAALAPQDKDGFLTEV</sequence>
<proteinExistence type="predicted"/>
<protein>
    <submittedName>
        <fullName evidence="1">Uncharacterized protein</fullName>
    </submittedName>
</protein>
<dbReference type="AlphaFoldDB" id="A0ABD0L312"/>
<accession>A0ABD0L312</accession>
<name>A0ABD0L312_9CAEN</name>
<keyword evidence="2" id="KW-1185">Reference proteome</keyword>
<evidence type="ECO:0000313" key="1">
    <source>
        <dbReference type="EMBL" id="KAK7493510.1"/>
    </source>
</evidence>
<reference evidence="1 2" key="1">
    <citation type="journal article" date="2023" name="Sci. Data">
        <title>Genome assembly of the Korean intertidal mud-creeper Batillaria attramentaria.</title>
        <authorList>
            <person name="Patra A.K."/>
            <person name="Ho P.T."/>
            <person name="Jun S."/>
            <person name="Lee S.J."/>
            <person name="Kim Y."/>
            <person name="Won Y.J."/>
        </authorList>
    </citation>
    <scope>NUCLEOTIDE SEQUENCE [LARGE SCALE GENOMIC DNA]</scope>
    <source>
        <strain evidence="1">Wonlab-2016</strain>
    </source>
</reference>
<dbReference type="Proteomes" id="UP001519460">
    <property type="component" value="Unassembled WGS sequence"/>
</dbReference>
<comment type="caution">
    <text evidence="1">The sequence shown here is derived from an EMBL/GenBank/DDBJ whole genome shotgun (WGS) entry which is preliminary data.</text>
</comment>
<dbReference type="EMBL" id="JACVVK020000092">
    <property type="protein sequence ID" value="KAK7493510.1"/>
    <property type="molecule type" value="Genomic_DNA"/>
</dbReference>
<evidence type="ECO:0000313" key="2">
    <source>
        <dbReference type="Proteomes" id="UP001519460"/>
    </source>
</evidence>
<gene>
    <name evidence="1" type="ORF">BaRGS_00015221</name>
</gene>
<organism evidence="1 2">
    <name type="scientific">Batillaria attramentaria</name>
    <dbReference type="NCBI Taxonomy" id="370345"/>
    <lineage>
        <taxon>Eukaryota</taxon>
        <taxon>Metazoa</taxon>
        <taxon>Spiralia</taxon>
        <taxon>Lophotrochozoa</taxon>
        <taxon>Mollusca</taxon>
        <taxon>Gastropoda</taxon>
        <taxon>Caenogastropoda</taxon>
        <taxon>Sorbeoconcha</taxon>
        <taxon>Cerithioidea</taxon>
        <taxon>Batillariidae</taxon>
        <taxon>Batillaria</taxon>
    </lineage>
</organism>